<evidence type="ECO:0000313" key="3">
    <source>
        <dbReference type="EMBL" id="KAK7938300.1"/>
    </source>
</evidence>
<feature type="compositionally biased region" description="Pro residues" evidence="1">
    <location>
        <begin position="376"/>
        <end position="398"/>
    </location>
</feature>
<dbReference type="GO" id="GO:0003779">
    <property type="term" value="F:actin binding"/>
    <property type="evidence" value="ECO:0007669"/>
    <property type="project" value="InterPro"/>
</dbReference>
<feature type="region of interest" description="Disordered" evidence="1">
    <location>
        <begin position="1"/>
        <end position="411"/>
    </location>
</feature>
<dbReference type="InterPro" id="IPR003124">
    <property type="entry name" value="WH2_dom"/>
</dbReference>
<organism evidence="3 4">
    <name type="scientific">Mugilogobius chulae</name>
    <name type="common">yellowstripe goby</name>
    <dbReference type="NCBI Taxonomy" id="88201"/>
    <lineage>
        <taxon>Eukaryota</taxon>
        <taxon>Metazoa</taxon>
        <taxon>Chordata</taxon>
        <taxon>Craniata</taxon>
        <taxon>Vertebrata</taxon>
        <taxon>Euteleostomi</taxon>
        <taxon>Actinopterygii</taxon>
        <taxon>Neopterygii</taxon>
        <taxon>Teleostei</taxon>
        <taxon>Neoteleostei</taxon>
        <taxon>Acanthomorphata</taxon>
        <taxon>Gobiaria</taxon>
        <taxon>Gobiiformes</taxon>
        <taxon>Gobioidei</taxon>
        <taxon>Gobiidae</taxon>
        <taxon>Gobionellinae</taxon>
        <taxon>Mugilogobius</taxon>
    </lineage>
</organism>
<gene>
    <name evidence="3" type="ORF">WMY93_001626</name>
</gene>
<accession>A0AAW0PZS8</accession>
<feature type="compositionally biased region" description="Low complexity" evidence="1">
    <location>
        <begin position="120"/>
        <end position="139"/>
    </location>
</feature>
<feature type="compositionally biased region" description="Pro residues" evidence="1">
    <location>
        <begin position="333"/>
        <end position="342"/>
    </location>
</feature>
<name>A0AAW0PZS8_9GOBI</name>
<evidence type="ECO:0000259" key="2">
    <source>
        <dbReference type="PROSITE" id="PS51082"/>
    </source>
</evidence>
<dbReference type="Pfam" id="PF02205">
    <property type="entry name" value="WH2"/>
    <property type="match status" value="1"/>
</dbReference>
<feature type="domain" description="WH2" evidence="2">
    <location>
        <begin position="53"/>
        <end position="70"/>
    </location>
</feature>
<keyword evidence="4" id="KW-1185">Reference proteome</keyword>
<reference evidence="4" key="1">
    <citation type="submission" date="2024-04" db="EMBL/GenBank/DDBJ databases">
        <title>Salinicola lusitanus LLJ914,a marine bacterium isolated from the Okinawa Trough.</title>
        <authorList>
            <person name="Li J."/>
        </authorList>
    </citation>
    <scope>NUCLEOTIDE SEQUENCE [LARGE SCALE GENOMIC DNA]</scope>
</reference>
<feature type="compositionally biased region" description="Pro residues" evidence="1">
    <location>
        <begin position="269"/>
        <end position="297"/>
    </location>
</feature>
<dbReference type="Proteomes" id="UP001460270">
    <property type="component" value="Unassembled WGS sequence"/>
</dbReference>
<dbReference type="AlphaFoldDB" id="A0AAW0PZS8"/>
<proteinExistence type="predicted"/>
<dbReference type="EMBL" id="JBBPFD010000002">
    <property type="protein sequence ID" value="KAK7938300.1"/>
    <property type="molecule type" value="Genomic_DNA"/>
</dbReference>
<dbReference type="SMART" id="SM00246">
    <property type="entry name" value="WH2"/>
    <property type="match status" value="1"/>
</dbReference>
<dbReference type="PROSITE" id="PS51082">
    <property type="entry name" value="WH2"/>
    <property type="match status" value="1"/>
</dbReference>
<comment type="caution">
    <text evidence="3">The sequence shown here is derived from an EMBL/GenBank/DDBJ whole genome shotgun (WGS) entry which is preliminary data.</text>
</comment>
<feature type="compositionally biased region" description="Low complexity" evidence="1">
    <location>
        <begin position="361"/>
        <end position="375"/>
    </location>
</feature>
<sequence>MNLVSTERVLFPPMAGQRLKRHSSTMPIPPPPPGGPPPAPALSQSVRCPPAAGRGALLSDICRGTKLRKVTDVKDRSAPQLNHAPHQPQSHAPQHGHAPQHTLPSPQSPPHAHTPDKMKAGGATAGSANGSAATSPTGAFQSGASKLRASADGCSGRAPRAAAPRPPSIRHDNTDGPAPSPAPPPQCRRGNAPSPPVSVYNREKPLPPTPPTGSKPRPPTSGGNPAPCTLAPPAPHFHGNGAESSPDLPKRQNSLNKRPAPSPSGHTPPEAPPLHLPAPPTTGPQLPAPPTRDPPPASKDTPPLSKDTPPLIKDTPPPNKDPPTKAAEIKLYTPPPEAPPAPVMSSPRPGCREAPPPPPGRTHGSPAPSDPSLRGKPPPPPRTPQAPPPPPPPAPPHRNGPASPRICSDDFESKYSFHPLADFPPPEEYRHFTKIYPSKANRVMRGAPPLPPVAR</sequence>
<feature type="compositionally biased region" description="Pro residues" evidence="1">
    <location>
        <begin position="27"/>
        <end position="40"/>
    </location>
</feature>
<evidence type="ECO:0000256" key="1">
    <source>
        <dbReference type="SAM" id="MobiDB-lite"/>
    </source>
</evidence>
<protein>
    <recommendedName>
        <fullName evidence="2">WH2 domain-containing protein</fullName>
    </recommendedName>
</protein>
<feature type="compositionally biased region" description="Pro residues" evidence="1">
    <location>
        <begin position="206"/>
        <end position="219"/>
    </location>
</feature>
<evidence type="ECO:0000313" key="4">
    <source>
        <dbReference type="Proteomes" id="UP001460270"/>
    </source>
</evidence>